<protein>
    <recommendedName>
        <fullName evidence="3">OmpR/PhoB-type domain-containing protein</fullName>
    </recommendedName>
</protein>
<proteinExistence type="predicted"/>
<accession>A0ABV6S4J0</accession>
<sequence>MSARCPHCGGNIAEGAPVTRGKWWVAPIATFYDGDQVAMPRYLSRTLYTIALANGRPVTHRDFPNITPQTLAGHISQLRRLFGEKLPIRGVTNKGYAWEARA</sequence>
<name>A0ABV6S4J0_9SPHN</name>
<gene>
    <name evidence="1" type="ORF">ACFFF8_00330</name>
</gene>
<organism evidence="1 2">
    <name type="scientific">Novosphingobium clariflavum</name>
    <dbReference type="NCBI Taxonomy" id="2029884"/>
    <lineage>
        <taxon>Bacteria</taxon>
        <taxon>Pseudomonadati</taxon>
        <taxon>Pseudomonadota</taxon>
        <taxon>Alphaproteobacteria</taxon>
        <taxon>Sphingomonadales</taxon>
        <taxon>Sphingomonadaceae</taxon>
        <taxon>Novosphingobium</taxon>
    </lineage>
</organism>
<dbReference type="EMBL" id="JBHLTM010000002">
    <property type="protein sequence ID" value="MFC0683033.1"/>
    <property type="molecule type" value="Genomic_DNA"/>
</dbReference>
<dbReference type="Proteomes" id="UP001589858">
    <property type="component" value="Unassembled WGS sequence"/>
</dbReference>
<dbReference type="RefSeq" id="WP_267222887.1">
    <property type="nucleotide sequence ID" value="NZ_JAPCWC010000018.1"/>
</dbReference>
<reference evidence="1 2" key="1">
    <citation type="submission" date="2024-09" db="EMBL/GenBank/DDBJ databases">
        <authorList>
            <person name="Sun Q."/>
            <person name="Mori K."/>
        </authorList>
    </citation>
    <scope>NUCLEOTIDE SEQUENCE [LARGE SCALE GENOMIC DNA]</scope>
    <source>
        <strain evidence="1 2">CICC 11035S</strain>
    </source>
</reference>
<evidence type="ECO:0000313" key="1">
    <source>
        <dbReference type="EMBL" id="MFC0683033.1"/>
    </source>
</evidence>
<evidence type="ECO:0008006" key="3">
    <source>
        <dbReference type="Google" id="ProtNLM"/>
    </source>
</evidence>
<comment type="caution">
    <text evidence="1">The sequence shown here is derived from an EMBL/GenBank/DDBJ whole genome shotgun (WGS) entry which is preliminary data.</text>
</comment>
<keyword evidence="2" id="KW-1185">Reference proteome</keyword>
<evidence type="ECO:0000313" key="2">
    <source>
        <dbReference type="Proteomes" id="UP001589858"/>
    </source>
</evidence>